<protein>
    <recommendedName>
        <fullName evidence="3">Transposase</fullName>
    </recommendedName>
</protein>
<keyword evidence="2" id="KW-1185">Reference proteome</keyword>
<dbReference type="InterPro" id="IPR051699">
    <property type="entry name" value="Rpn/YhgA-like_nuclease"/>
</dbReference>
<dbReference type="Proteomes" id="UP001519308">
    <property type="component" value="Unassembled WGS sequence"/>
</dbReference>
<proteinExistence type="predicted"/>
<accession>A0ABS4K146</accession>
<organism evidence="1 2">
    <name type="scientific">Clostridium punense</name>
    <dbReference type="NCBI Taxonomy" id="1054297"/>
    <lineage>
        <taxon>Bacteria</taxon>
        <taxon>Bacillati</taxon>
        <taxon>Bacillota</taxon>
        <taxon>Clostridia</taxon>
        <taxon>Eubacteriales</taxon>
        <taxon>Clostridiaceae</taxon>
        <taxon>Clostridium</taxon>
    </lineage>
</organism>
<evidence type="ECO:0000313" key="2">
    <source>
        <dbReference type="Proteomes" id="UP001519308"/>
    </source>
</evidence>
<dbReference type="PANTHER" id="PTHR34611:SF2">
    <property type="entry name" value="INACTIVE RECOMBINATION-PROMOTING NUCLEASE-LIKE PROTEIN RPNE-RELATED"/>
    <property type="match status" value="1"/>
</dbReference>
<sequence>MYYLKQGNVITLVQEDQSNYESDTSNNYKKTSLNMDSIMKRLFTLKNKKPIIDFLNSIYGDDIGYEAEVYYPNVENLNRNINNDLLSFRADLYIEVTYKDKVYDYAIEFQTKYEKDMGIRIFRYGFDKAVKNSMGLNKNTIEISFPEPYLIVLEKEKGLEDKINLRINFPKQGNFNYEINVLKYWEYDVQRLYEENKYLLYPLQLFNYRRFMERLKENKQPEEVKKEKVEKINIHILITIKNTLEAISESYKYGKITLVDYNEMLSVIQNLNDYFIDTYNYYKGLSKEVEVMFKSFYDPEVEKRGIVKGIQQGQDKAKIEIARNMISKGFNKVVIIELTGLSEEQVEMIFKERVN</sequence>
<evidence type="ECO:0008006" key="3">
    <source>
        <dbReference type="Google" id="ProtNLM"/>
    </source>
</evidence>
<reference evidence="1 2" key="1">
    <citation type="submission" date="2021-03" db="EMBL/GenBank/DDBJ databases">
        <title>Genomic Encyclopedia of Type Strains, Phase IV (KMG-IV): sequencing the most valuable type-strain genomes for metagenomic binning, comparative biology and taxonomic classification.</title>
        <authorList>
            <person name="Goeker M."/>
        </authorList>
    </citation>
    <scope>NUCLEOTIDE SEQUENCE [LARGE SCALE GENOMIC DNA]</scope>
    <source>
        <strain evidence="1 2">DSM 28650</strain>
    </source>
</reference>
<evidence type="ECO:0000313" key="1">
    <source>
        <dbReference type="EMBL" id="MBP2021490.1"/>
    </source>
</evidence>
<dbReference type="RefSeq" id="WP_209649423.1">
    <property type="nucleotide sequence ID" value="NZ_JAGGLL010000008.1"/>
</dbReference>
<gene>
    <name evidence="1" type="ORF">J2Z44_001286</name>
</gene>
<dbReference type="EMBL" id="JAGGLL010000008">
    <property type="protein sequence ID" value="MBP2021490.1"/>
    <property type="molecule type" value="Genomic_DNA"/>
</dbReference>
<name>A0ABS4K146_9CLOT</name>
<dbReference type="PANTHER" id="PTHR34611">
    <property type="match status" value="1"/>
</dbReference>
<comment type="caution">
    <text evidence="1">The sequence shown here is derived from an EMBL/GenBank/DDBJ whole genome shotgun (WGS) entry which is preliminary data.</text>
</comment>